<dbReference type="SUPFAM" id="SSF52540">
    <property type="entry name" value="P-loop containing nucleoside triphosphate hydrolases"/>
    <property type="match status" value="1"/>
</dbReference>
<dbReference type="PANTHER" id="PTHR40396:SF1">
    <property type="entry name" value="ATPASE AAA-TYPE CORE DOMAIN-CONTAINING PROTEIN"/>
    <property type="match status" value="1"/>
</dbReference>
<keyword evidence="1" id="KW-0449">Lipoprotein</keyword>
<accession>A0A7W9T4A0</accession>
<dbReference type="AlphaFoldDB" id="A0A7W9T4A0"/>
<keyword evidence="2" id="KW-1185">Reference proteome</keyword>
<name>A0A7W9T4A0_9BACT</name>
<proteinExistence type="predicted"/>
<sequence>MSKLKVENFGPITTGYAEEGGFMDFRKVTVFIGSQGSGKSSVAKLFTTMNWLEKALFQGRVTAKFVTSYNRFVRRYCAYMNVENYFRDDTYIEYRGAAATLIYQHKKLSVDLQVNTPNYRIPKIMYVPAERNFLSAVHEPDKLKGLPSALLEYWEELRQAQREIGSDGWQLPIGNVRFEYDKSNRIPWLISKAAGKVPFRLRLAEASSGFQSLVPLLLVSRYLTQFIYKEQDASRSEMSADERRRLREQVDIILKSKLPLVIQQEALESLTARFRPTTFLNVVEEPEQNLFPTSQRAVLYELLGYANTMPANELVITTHSPYILNYLTLAIQANEVKQTIRAVAVPHKLEQRLQAIVPLGATLAADQAVVYALNSVGAITRLPMDDNIPSDDNDLNNALGEANARFSDLLEIELDAENAQA</sequence>
<evidence type="ECO:0000313" key="1">
    <source>
        <dbReference type="EMBL" id="MBB6061337.1"/>
    </source>
</evidence>
<dbReference type="Proteomes" id="UP000532746">
    <property type="component" value="Unassembled WGS sequence"/>
</dbReference>
<gene>
    <name evidence="1" type="ORF">HNQ93_004216</name>
</gene>
<comment type="caution">
    <text evidence="1">The sequence shown here is derived from an EMBL/GenBank/DDBJ whole genome shotgun (WGS) entry which is preliminary data.</text>
</comment>
<protein>
    <submittedName>
        <fullName evidence="1">ABC-type lipoprotein export system ATPase subunit</fullName>
    </submittedName>
</protein>
<dbReference type="Gene3D" id="3.40.50.300">
    <property type="entry name" value="P-loop containing nucleotide triphosphate hydrolases"/>
    <property type="match status" value="1"/>
</dbReference>
<organism evidence="1 2">
    <name type="scientific">Hymenobacter luteus</name>
    <dbReference type="NCBI Taxonomy" id="1411122"/>
    <lineage>
        <taxon>Bacteria</taxon>
        <taxon>Pseudomonadati</taxon>
        <taxon>Bacteroidota</taxon>
        <taxon>Cytophagia</taxon>
        <taxon>Cytophagales</taxon>
        <taxon>Hymenobacteraceae</taxon>
        <taxon>Hymenobacter</taxon>
    </lineage>
</organism>
<dbReference type="PANTHER" id="PTHR40396">
    <property type="entry name" value="ATPASE-LIKE PROTEIN"/>
    <property type="match status" value="1"/>
</dbReference>
<dbReference type="RefSeq" id="WP_183405475.1">
    <property type="nucleotide sequence ID" value="NZ_JACHGG010000011.1"/>
</dbReference>
<dbReference type="InterPro" id="IPR027417">
    <property type="entry name" value="P-loop_NTPase"/>
</dbReference>
<evidence type="ECO:0000313" key="2">
    <source>
        <dbReference type="Proteomes" id="UP000532746"/>
    </source>
</evidence>
<dbReference type="EMBL" id="JACHGG010000011">
    <property type="protein sequence ID" value="MBB6061337.1"/>
    <property type="molecule type" value="Genomic_DNA"/>
</dbReference>
<reference evidence="1 2" key="1">
    <citation type="submission" date="2020-08" db="EMBL/GenBank/DDBJ databases">
        <title>Genomic Encyclopedia of Type Strains, Phase IV (KMG-IV): sequencing the most valuable type-strain genomes for metagenomic binning, comparative biology and taxonomic classification.</title>
        <authorList>
            <person name="Goeker M."/>
        </authorList>
    </citation>
    <scope>NUCLEOTIDE SEQUENCE [LARGE SCALE GENOMIC DNA]</scope>
    <source>
        <strain evidence="1 2">DSM 26718</strain>
    </source>
</reference>